<gene>
    <name evidence="1" type="ORF">TWF718_001540</name>
</gene>
<comment type="caution">
    <text evidence="1">The sequence shown here is derived from an EMBL/GenBank/DDBJ whole genome shotgun (WGS) entry which is preliminary data.</text>
</comment>
<protein>
    <submittedName>
        <fullName evidence="1">Uncharacterized protein</fullName>
    </submittedName>
</protein>
<evidence type="ECO:0000313" key="2">
    <source>
        <dbReference type="Proteomes" id="UP001313282"/>
    </source>
</evidence>
<dbReference type="EMBL" id="JAVHNR010000001">
    <property type="protein sequence ID" value="KAK6357216.1"/>
    <property type="molecule type" value="Genomic_DNA"/>
</dbReference>
<dbReference type="Proteomes" id="UP001313282">
    <property type="component" value="Unassembled WGS sequence"/>
</dbReference>
<name>A0AAN8N0X5_9PEZI</name>
<sequence length="173" mass="19575">MDRTPSQSTAKRLRSDSDTLPIDKVLILEHRIPRLRREKSKALNSKPTRPSKRSKFVLQPLLPISTGPIADKKSSPWLGRSLGPSSGPLPNVDMSLDSESQNLRTVRNASEVYPANTSIGVEDLVEGYGRMIISTTDAMSTEHEQGQFSEEDIYFQDYTDKYLKELDFSWFLK</sequence>
<reference evidence="1 2" key="1">
    <citation type="submission" date="2019-10" db="EMBL/GenBank/DDBJ databases">
        <authorList>
            <person name="Palmer J.M."/>
        </authorList>
    </citation>
    <scope>NUCLEOTIDE SEQUENCE [LARGE SCALE GENOMIC DNA]</scope>
    <source>
        <strain evidence="1 2">TWF718</strain>
    </source>
</reference>
<accession>A0AAN8N0X5</accession>
<keyword evidence="2" id="KW-1185">Reference proteome</keyword>
<organism evidence="1 2">
    <name type="scientific">Orbilia javanica</name>
    <dbReference type="NCBI Taxonomy" id="47235"/>
    <lineage>
        <taxon>Eukaryota</taxon>
        <taxon>Fungi</taxon>
        <taxon>Dikarya</taxon>
        <taxon>Ascomycota</taxon>
        <taxon>Pezizomycotina</taxon>
        <taxon>Orbiliomycetes</taxon>
        <taxon>Orbiliales</taxon>
        <taxon>Orbiliaceae</taxon>
        <taxon>Orbilia</taxon>
    </lineage>
</organism>
<evidence type="ECO:0000313" key="1">
    <source>
        <dbReference type="EMBL" id="KAK6357216.1"/>
    </source>
</evidence>
<proteinExistence type="predicted"/>
<dbReference type="AlphaFoldDB" id="A0AAN8N0X5"/>